<dbReference type="EMBL" id="FCOB02000053">
    <property type="protein sequence ID" value="SAL02897.1"/>
    <property type="molecule type" value="Genomic_DNA"/>
</dbReference>
<keyword evidence="7" id="KW-1185">Reference proteome</keyword>
<evidence type="ECO:0000256" key="4">
    <source>
        <dbReference type="ARBA" id="ARBA00023136"/>
    </source>
</evidence>
<evidence type="ECO:0000256" key="2">
    <source>
        <dbReference type="ARBA" id="ARBA00022692"/>
    </source>
</evidence>
<comment type="caution">
    <text evidence="6">The sequence shown here is derived from an EMBL/GenBank/DDBJ whole genome shotgun (WGS) entry which is preliminary data.</text>
</comment>
<organism evidence="6 7">
    <name type="scientific">Caballeronia ptereochthonis</name>
    <dbReference type="NCBI Taxonomy" id="1777144"/>
    <lineage>
        <taxon>Bacteria</taxon>
        <taxon>Pseudomonadati</taxon>
        <taxon>Pseudomonadota</taxon>
        <taxon>Betaproteobacteria</taxon>
        <taxon>Burkholderiales</taxon>
        <taxon>Burkholderiaceae</taxon>
        <taxon>Caballeronia</taxon>
    </lineage>
</organism>
<evidence type="ECO:0000313" key="7">
    <source>
        <dbReference type="Proteomes" id="UP000054978"/>
    </source>
</evidence>
<protein>
    <submittedName>
        <fullName evidence="6">Cl-channel, voltage-gated family protein</fullName>
    </submittedName>
</protein>
<dbReference type="AlphaFoldDB" id="A0A158EAG2"/>
<feature type="transmembrane region" description="Helical" evidence="5">
    <location>
        <begin position="24"/>
        <end position="49"/>
    </location>
</feature>
<evidence type="ECO:0000313" key="6">
    <source>
        <dbReference type="EMBL" id="SAL02897.1"/>
    </source>
</evidence>
<dbReference type="GO" id="GO:0016020">
    <property type="term" value="C:membrane"/>
    <property type="evidence" value="ECO:0007669"/>
    <property type="project" value="UniProtKB-SubCell"/>
</dbReference>
<accession>A0A158EAG2</accession>
<evidence type="ECO:0000256" key="5">
    <source>
        <dbReference type="SAM" id="Phobius"/>
    </source>
</evidence>
<dbReference type="InterPro" id="IPR001807">
    <property type="entry name" value="ClC"/>
</dbReference>
<dbReference type="Gene3D" id="1.10.3080.10">
    <property type="entry name" value="Clc chloride channel"/>
    <property type="match status" value="1"/>
</dbReference>
<dbReference type="Pfam" id="PF00654">
    <property type="entry name" value="Voltage_CLC"/>
    <property type="match status" value="1"/>
</dbReference>
<comment type="subcellular location">
    <subcellularLocation>
        <location evidence="1">Membrane</location>
        <topology evidence="1">Multi-pass membrane protein</topology>
    </subcellularLocation>
</comment>
<dbReference type="SUPFAM" id="SSF81340">
    <property type="entry name" value="Clc chloride channel"/>
    <property type="match status" value="1"/>
</dbReference>
<evidence type="ECO:0000256" key="3">
    <source>
        <dbReference type="ARBA" id="ARBA00022989"/>
    </source>
</evidence>
<proteinExistence type="predicted"/>
<dbReference type="GO" id="GO:0015108">
    <property type="term" value="F:chloride transmembrane transporter activity"/>
    <property type="evidence" value="ECO:0007669"/>
    <property type="project" value="InterPro"/>
</dbReference>
<keyword evidence="2 5" id="KW-0812">Transmembrane</keyword>
<keyword evidence="3 5" id="KW-1133">Transmembrane helix</keyword>
<dbReference type="Proteomes" id="UP000054978">
    <property type="component" value="Unassembled WGS sequence"/>
</dbReference>
<name>A0A158EAG2_9BURK</name>
<gene>
    <name evidence="6" type="ORF">AWB83_06679</name>
</gene>
<keyword evidence="4 5" id="KW-0472">Membrane</keyword>
<reference evidence="6" key="1">
    <citation type="submission" date="2016-01" db="EMBL/GenBank/DDBJ databases">
        <authorList>
            <person name="Peeters C."/>
        </authorList>
    </citation>
    <scope>NUCLEOTIDE SEQUENCE [LARGE SCALE GENOMIC DNA]</scope>
    <source>
        <strain evidence="6">LMG 29326</strain>
    </source>
</reference>
<sequence>MAPLVLAATVVAHLFRLDRQDRRILLMGGIAAGFSSVFGTPLAGAIFGLEPLETSYGEDLYRQIFGELQTPIGGREVKYESSVTTSGG</sequence>
<evidence type="ECO:0000256" key="1">
    <source>
        <dbReference type="ARBA" id="ARBA00004141"/>
    </source>
</evidence>
<dbReference type="InterPro" id="IPR014743">
    <property type="entry name" value="Cl-channel_core"/>
</dbReference>